<evidence type="ECO:0000256" key="4">
    <source>
        <dbReference type="ARBA" id="ARBA00022989"/>
    </source>
</evidence>
<feature type="domain" description="Major facilitator superfamily (MFS) profile" evidence="9">
    <location>
        <begin position="24"/>
        <end position="450"/>
    </location>
</feature>
<keyword evidence="4 8" id="KW-1133">Transmembrane helix</keyword>
<dbReference type="EMBL" id="JAODUP010000356">
    <property type="protein sequence ID" value="KAK2151651.1"/>
    <property type="molecule type" value="Genomic_DNA"/>
</dbReference>
<evidence type="ECO:0000313" key="10">
    <source>
        <dbReference type="EMBL" id="KAK2151651.1"/>
    </source>
</evidence>
<evidence type="ECO:0000259" key="9">
    <source>
        <dbReference type="PROSITE" id="PS50850"/>
    </source>
</evidence>
<evidence type="ECO:0000256" key="2">
    <source>
        <dbReference type="ARBA" id="ARBA00022475"/>
    </source>
</evidence>
<dbReference type="InterPro" id="IPR044775">
    <property type="entry name" value="MFS_ERD6/Tret1-like"/>
</dbReference>
<comment type="subcellular location">
    <subcellularLocation>
        <location evidence="1">Cell membrane</location>
        <topology evidence="1">Multi-pass membrane protein</topology>
    </subcellularLocation>
</comment>
<feature type="transmembrane region" description="Helical" evidence="8">
    <location>
        <begin position="324"/>
        <end position="345"/>
    </location>
</feature>
<feature type="transmembrane region" description="Helical" evidence="8">
    <location>
        <begin position="153"/>
        <end position="174"/>
    </location>
</feature>
<dbReference type="FunFam" id="1.20.1250.20:FF:000055">
    <property type="entry name" value="Facilitated trehalose transporter Tret1-2 homolog"/>
    <property type="match status" value="1"/>
</dbReference>
<sequence length="475" mass="51835">MKRYNLGDRQPSRTYASQKMSNRNLYYASSCSYMATVSFGFVIGYSSPALPQMTASGGPLDENSASWFGSLATIGGMIGCPLAGWLVERAGRKGALMMTALPYLVGWSMIMVCGDIGMLCLGRMLTGLGCGMATVCCPMYVAETSTKELRGMLGSGVQLSITAGILLVYVAGMAVGWRSLAFIAFCIPLCALVMTLKLTDTPRYYLARGRKQEAVRALSWLRGVGADVEDECRDMEESLDADAEQVSWRDFCKQELYLPLRVSIGLMIFQQLSGINVVMFYTVSIFQSAGYKESGNLATVAVGAVQVVGTLVACAFMDRAGRRLLLFISGLGMTLTCFTMGYYYHQMQLSPATASNLSWLALASLIVYVVAFSVGWGPIPMLIMSEIFPVKARGSATAVASVSNWCFAFFVTKEFSTLQSMLGQHGVFWLYSFCCALGMAFVWRLVPETKGKSLEDIELYFLGKAIMNRKVTVNI</sequence>
<feature type="transmembrane region" description="Helical" evidence="8">
    <location>
        <begin position="395"/>
        <end position="412"/>
    </location>
</feature>
<dbReference type="PANTHER" id="PTHR48021:SF1">
    <property type="entry name" value="GH07001P-RELATED"/>
    <property type="match status" value="1"/>
</dbReference>
<accession>A0AAD9JES7</accession>
<feature type="transmembrane region" description="Helical" evidence="8">
    <location>
        <begin position="116"/>
        <end position="141"/>
    </location>
</feature>
<dbReference type="InterPro" id="IPR050549">
    <property type="entry name" value="MFS_Trehalose_Transporter"/>
</dbReference>
<evidence type="ECO:0000313" key="11">
    <source>
        <dbReference type="Proteomes" id="UP001208570"/>
    </source>
</evidence>
<dbReference type="PROSITE" id="PS50850">
    <property type="entry name" value="MFS"/>
    <property type="match status" value="1"/>
</dbReference>
<evidence type="ECO:0000256" key="7">
    <source>
        <dbReference type="RuleBase" id="RU003346"/>
    </source>
</evidence>
<dbReference type="Gene3D" id="1.20.1250.20">
    <property type="entry name" value="MFS general substrate transporter like domains"/>
    <property type="match status" value="1"/>
</dbReference>
<dbReference type="SUPFAM" id="SSF103473">
    <property type="entry name" value="MFS general substrate transporter"/>
    <property type="match status" value="1"/>
</dbReference>
<gene>
    <name evidence="10" type="ORF">LSH36_356g06018</name>
</gene>
<comment type="similarity">
    <text evidence="7">Belongs to the major facilitator superfamily. Sugar transporter (TC 2.A.1.1) family.</text>
</comment>
<reference evidence="10" key="1">
    <citation type="journal article" date="2023" name="Mol. Biol. Evol.">
        <title>Third-Generation Sequencing Reveals the Adaptive Role of the Epigenome in Three Deep-Sea Polychaetes.</title>
        <authorList>
            <person name="Perez M."/>
            <person name="Aroh O."/>
            <person name="Sun Y."/>
            <person name="Lan Y."/>
            <person name="Juniper S.K."/>
            <person name="Young C.R."/>
            <person name="Angers B."/>
            <person name="Qian P.Y."/>
        </authorList>
    </citation>
    <scope>NUCLEOTIDE SEQUENCE</scope>
    <source>
        <strain evidence="10">P08H-3</strain>
    </source>
</reference>
<protein>
    <recommendedName>
        <fullName evidence="9">Major facilitator superfamily (MFS) profile domain-containing protein</fullName>
    </recommendedName>
</protein>
<dbReference type="CDD" id="cd17358">
    <property type="entry name" value="MFS_GLUT6_8_Class3_like"/>
    <property type="match status" value="1"/>
</dbReference>
<feature type="transmembrane region" description="Helical" evidence="8">
    <location>
        <begin position="65"/>
        <end position="87"/>
    </location>
</feature>
<dbReference type="InterPro" id="IPR020846">
    <property type="entry name" value="MFS_dom"/>
</dbReference>
<comment type="caution">
    <text evidence="10">The sequence shown here is derived from an EMBL/GenBank/DDBJ whole genome shotgun (WGS) entry which is preliminary data.</text>
</comment>
<evidence type="ECO:0000256" key="6">
    <source>
        <dbReference type="ARBA" id="ARBA00023180"/>
    </source>
</evidence>
<dbReference type="PRINTS" id="PR00171">
    <property type="entry name" value="SUGRTRNSPORT"/>
</dbReference>
<evidence type="ECO:0000256" key="1">
    <source>
        <dbReference type="ARBA" id="ARBA00004651"/>
    </source>
</evidence>
<keyword evidence="11" id="KW-1185">Reference proteome</keyword>
<dbReference type="GO" id="GO:0005886">
    <property type="term" value="C:plasma membrane"/>
    <property type="evidence" value="ECO:0007669"/>
    <property type="project" value="UniProtKB-SubCell"/>
</dbReference>
<dbReference type="GO" id="GO:0051119">
    <property type="term" value="F:sugar transmembrane transporter activity"/>
    <property type="evidence" value="ECO:0007669"/>
    <property type="project" value="InterPro"/>
</dbReference>
<feature type="transmembrane region" description="Helical" evidence="8">
    <location>
        <begin position="427"/>
        <end position="446"/>
    </location>
</feature>
<dbReference type="PROSITE" id="PS00216">
    <property type="entry name" value="SUGAR_TRANSPORT_1"/>
    <property type="match status" value="1"/>
</dbReference>
<dbReference type="InterPro" id="IPR005828">
    <property type="entry name" value="MFS_sugar_transport-like"/>
</dbReference>
<keyword evidence="5 8" id="KW-0472">Membrane</keyword>
<evidence type="ECO:0000256" key="5">
    <source>
        <dbReference type="ARBA" id="ARBA00023136"/>
    </source>
</evidence>
<dbReference type="Proteomes" id="UP001208570">
    <property type="component" value="Unassembled WGS sequence"/>
</dbReference>
<dbReference type="InterPro" id="IPR005829">
    <property type="entry name" value="Sugar_transporter_CS"/>
</dbReference>
<keyword evidence="2" id="KW-1003">Cell membrane</keyword>
<dbReference type="AlphaFoldDB" id="A0AAD9JES7"/>
<dbReference type="InterPro" id="IPR036259">
    <property type="entry name" value="MFS_trans_sf"/>
</dbReference>
<keyword evidence="7" id="KW-0813">Transport</keyword>
<feature type="transmembrane region" description="Helical" evidence="8">
    <location>
        <begin position="264"/>
        <end position="286"/>
    </location>
</feature>
<dbReference type="Pfam" id="PF00083">
    <property type="entry name" value="Sugar_tr"/>
    <property type="match status" value="1"/>
</dbReference>
<feature type="transmembrane region" description="Helical" evidence="8">
    <location>
        <begin position="298"/>
        <end position="317"/>
    </location>
</feature>
<feature type="transmembrane region" description="Helical" evidence="8">
    <location>
        <begin position="180"/>
        <end position="198"/>
    </location>
</feature>
<organism evidence="10 11">
    <name type="scientific">Paralvinella palmiformis</name>
    <dbReference type="NCBI Taxonomy" id="53620"/>
    <lineage>
        <taxon>Eukaryota</taxon>
        <taxon>Metazoa</taxon>
        <taxon>Spiralia</taxon>
        <taxon>Lophotrochozoa</taxon>
        <taxon>Annelida</taxon>
        <taxon>Polychaeta</taxon>
        <taxon>Sedentaria</taxon>
        <taxon>Canalipalpata</taxon>
        <taxon>Terebellida</taxon>
        <taxon>Terebelliformia</taxon>
        <taxon>Alvinellidae</taxon>
        <taxon>Paralvinella</taxon>
    </lineage>
</organism>
<name>A0AAD9JES7_9ANNE</name>
<dbReference type="InterPro" id="IPR003663">
    <property type="entry name" value="Sugar/inositol_transpt"/>
</dbReference>
<evidence type="ECO:0000256" key="8">
    <source>
        <dbReference type="SAM" id="Phobius"/>
    </source>
</evidence>
<feature type="transmembrane region" description="Helical" evidence="8">
    <location>
        <begin position="357"/>
        <end position="383"/>
    </location>
</feature>
<proteinExistence type="inferred from homology"/>
<dbReference type="PROSITE" id="PS00217">
    <property type="entry name" value="SUGAR_TRANSPORT_2"/>
    <property type="match status" value="1"/>
</dbReference>
<keyword evidence="3 8" id="KW-0812">Transmembrane</keyword>
<feature type="transmembrane region" description="Helical" evidence="8">
    <location>
        <begin position="25"/>
        <end position="45"/>
    </location>
</feature>
<keyword evidence="6" id="KW-0325">Glycoprotein</keyword>
<dbReference type="NCBIfam" id="TIGR00879">
    <property type="entry name" value="SP"/>
    <property type="match status" value="1"/>
</dbReference>
<evidence type="ECO:0000256" key="3">
    <source>
        <dbReference type="ARBA" id="ARBA00022692"/>
    </source>
</evidence>
<dbReference type="PANTHER" id="PTHR48021">
    <property type="match status" value="1"/>
</dbReference>